<dbReference type="GO" id="GO:0006396">
    <property type="term" value="P:RNA processing"/>
    <property type="evidence" value="ECO:0007669"/>
    <property type="project" value="InterPro"/>
</dbReference>
<evidence type="ECO:0000256" key="1">
    <source>
        <dbReference type="ARBA" id="ARBA00022679"/>
    </source>
</evidence>
<dbReference type="InterPro" id="IPR043519">
    <property type="entry name" value="NT_sf"/>
</dbReference>
<dbReference type="Gene3D" id="3.30.460.10">
    <property type="entry name" value="Beta Polymerase, domain 2"/>
    <property type="match status" value="1"/>
</dbReference>
<organism evidence="4 5">
    <name type="scientific">Humibacillus xanthopallidus</name>
    <dbReference type="NCBI Taxonomy" id="412689"/>
    <lineage>
        <taxon>Bacteria</taxon>
        <taxon>Bacillati</taxon>
        <taxon>Actinomycetota</taxon>
        <taxon>Actinomycetes</taxon>
        <taxon>Micrococcales</taxon>
        <taxon>Intrasporangiaceae</taxon>
        <taxon>Humibacillus</taxon>
    </lineage>
</organism>
<name>A0A543PUA7_9MICO</name>
<evidence type="ECO:0000256" key="2">
    <source>
        <dbReference type="RuleBase" id="RU003953"/>
    </source>
</evidence>
<gene>
    <name evidence="4" type="ORF">FHX52_0773</name>
</gene>
<comment type="similarity">
    <text evidence="2">Belongs to the tRNA nucleotidyltransferase/poly(A) polymerase family.</text>
</comment>
<dbReference type="AlphaFoldDB" id="A0A543PUA7"/>
<dbReference type="InterPro" id="IPR002646">
    <property type="entry name" value="PolA_pol_head_dom"/>
</dbReference>
<feature type="domain" description="Poly A polymerase head" evidence="3">
    <location>
        <begin position="130"/>
        <end position="253"/>
    </location>
</feature>
<reference evidence="4 5" key="1">
    <citation type="submission" date="2019-06" db="EMBL/GenBank/DDBJ databases">
        <title>Sequencing the genomes of 1000 actinobacteria strains.</title>
        <authorList>
            <person name="Klenk H.-P."/>
        </authorList>
    </citation>
    <scope>NUCLEOTIDE SEQUENCE [LARGE SCALE GENOMIC DNA]</scope>
    <source>
        <strain evidence="4 5">DSM 21776</strain>
    </source>
</reference>
<accession>A0A543PUA7</accession>
<dbReference type="GO" id="GO:0003723">
    <property type="term" value="F:RNA binding"/>
    <property type="evidence" value="ECO:0007669"/>
    <property type="project" value="UniProtKB-KW"/>
</dbReference>
<dbReference type="GO" id="GO:0016779">
    <property type="term" value="F:nucleotidyltransferase activity"/>
    <property type="evidence" value="ECO:0007669"/>
    <property type="project" value="InterPro"/>
</dbReference>
<keyword evidence="2" id="KW-0694">RNA-binding</keyword>
<dbReference type="SUPFAM" id="SSF81301">
    <property type="entry name" value="Nucleotidyltransferase"/>
    <property type="match status" value="1"/>
</dbReference>
<keyword evidence="1 2" id="KW-0808">Transferase</keyword>
<dbReference type="EMBL" id="VFQF01000001">
    <property type="protein sequence ID" value="TQN47667.1"/>
    <property type="molecule type" value="Genomic_DNA"/>
</dbReference>
<evidence type="ECO:0000313" key="4">
    <source>
        <dbReference type="EMBL" id="TQN47667.1"/>
    </source>
</evidence>
<dbReference type="Pfam" id="PF01743">
    <property type="entry name" value="PolyA_pol"/>
    <property type="match status" value="1"/>
</dbReference>
<evidence type="ECO:0000313" key="5">
    <source>
        <dbReference type="Proteomes" id="UP000320085"/>
    </source>
</evidence>
<sequence length="359" mass="39713">MKGAWRDVVGAEDLRAPDCPIPRVGDRVTWYQATLRCDGEVVAHDAQGCAVVEPYHGGVASRLPFQSLRLTNASEVAGPIWARLPPNAAIYRPTETDSKTLRAVMGRMIPPGVAHWDLTQEIWHRGFEVFLSGQTLRQVVGGQDVLDAEFVTTMPVDRLKNLLEDMYGNEALTAGILDCQNGRLRVGGRPRTADPTATIRLFRQDRPGSADALFGASFERDLAYCDFTCHSMFYEPSNDVFIDPCGRALADAESLRIAPVYEAARLSAADQAIMGLRVIHLRRTGYSIDNDSEAQVLQLVGYLPAFTLGERAAHLQAQVFGGAETVSELLWEEVHRTFSELGLEELWGQCVQPCRELLR</sequence>
<comment type="caution">
    <text evidence="4">The sequence shown here is derived from an EMBL/GenBank/DDBJ whole genome shotgun (WGS) entry which is preliminary data.</text>
</comment>
<proteinExistence type="inferred from homology"/>
<protein>
    <submittedName>
        <fullName evidence="4">Poly(A) polymerase-like protein</fullName>
    </submittedName>
</protein>
<dbReference type="Proteomes" id="UP000320085">
    <property type="component" value="Unassembled WGS sequence"/>
</dbReference>
<evidence type="ECO:0000259" key="3">
    <source>
        <dbReference type="Pfam" id="PF01743"/>
    </source>
</evidence>
<dbReference type="OrthoDB" id="9805698at2"/>